<sequence length="102" mass="11042">MEKASRRPMGGLTVVMPTVWAGRVISSIGMFVVFVLPDPKALLHGKKRRQRSMQIWSALGTSDGTGGQPPQTIERWGSPLLEVGEPPQITCAMIVAEDVELG</sequence>
<comment type="caution">
    <text evidence="3">The sequence shown here is derived from an EMBL/GenBank/DDBJ whole genome shotgun (WGS) entry which is preliminary data.</text>
</comment>
<keyword evidence="1" id="KW-1133">Transmembrane helix</keyword>
<dbReference type="AlphaFoldDB" id="A0A8S1AML4"/>
<feature type="transmembrane region" description="Helical" evidence="1">
    <location>
        <begin position="20"/>
        <end position="43"/>
    </location>
</feature>
<dbReference type="OrthoDB" id="7456969at2759"/>
<evidence type="ECO:0000313" key="2">
    <source>
        <dbReference type="EMBL" id="CAB3223301.1"/>
    </source>
</evidence>
<evidence type="ECO:0000256" key="1">
    <source>
        <dbReference type="SAM" id="Phobius"/>
    </source>
</evidence>
<dbReference type="Proteomes" id="UP000494106">
    <property type="component" value="Unassembled WGS sequence"/>
</dbReference>
<dbReference type="EMBL" id="CADEBD010000337">
    <property type="protein sequence ID" value="CAB3247927.1"/>
    <property type="molecule type" value="Genomic_DNA"/>
</dbReference>
<dbReference type="Proteomes" id="UP000494256">
    <property type="component" value="Unassembled WGS sequence"/>
</dbReference>
<keyword evidence="1" id="KW-0472">Membrane</keyword>
<organism evidence="3 5">
    <name type="scientific">Arctia plantaginis</name>
    <name type="common">Wood tiger moth</name>
    <name type="synonym">Phalaena plantaginis</name>
    <dbReference type="NCBI Taxonomy" id="874455"/>
    <lineage>
        <taxon>Eukaryota</taxon>
        <taxon>Metazoa</taxon>
        <taxon>Ecdysozoa</taxon>
        <taxon>Arthropoda</taxon>
        <taxon>Hexapoda</taxon>
        <taxon>Insecta</taxon>
        <taxon>Pterygota</taxon>
        <taxon>Neoptera</taxon>
        <taxon>Endopterygota</taxon>
        <taxon>Lepidoptera</taxon>
        <taxon>Glossata</taxon>
        <taxon>Ditrysia</taxon>
        <taxon>Noctuoidea</taxon>
        <taxon>Erebidae</taxon>
        <taxon>Arctiinae</taxon>
        <taxon>Arctia</taxon>
    </lineage>
</organism>
<accession>A0A8S1AML4</accession>
<gene>
    <name evidence="3" type="ORF">APLA_LOCUS12220</name>
    <name evidence="2" type="ORF">APLA_LOCUS1570</name>
</gene>
<reference evidence="4 5" key="1">
    <citation type="submission" date="2020-04" db="EMBL/GenBank/DDBJ databases">
        <authorList>
            <person name="Wallbank WR R."/>
            <person name="Pardo Diaz C."/>
            <person name="Kozak K."/>
            <person name="Martin S."/>
            <person name="Jiggins C."/>
            <person name="Moest M."/>
            <person name="Warren A I."/>
            <person name="Byers J.R.P. K."/>
            <person name="Montejo-Kovacevich G."/>
            <person name="Yen C E."/>
        </authorList>
    </citation>
    <scope>NUCLEOTIDE SEQUENCE [LARGE SCALE GENOMIC DNA]</scope>
</reference>
<evidence type="ECO:0000313" key="4">
    <source>
        <dbReference type="Proteomes" id="UP000494106"/>
    </source>
</evidence>
<evidence type="ECO:0000313" key="3">
    <source>
        <dbReference type="EMBL" id="CAB3247927.1"/>
    </source>
</evidence>
<keyword evidence="4" id="KW-1185">Reference proteome</keyword>
<evidence type="ECO:0000313" key="5">
    <source>
        <dbReference type="Proteomes" id="UP000494256"/>
    </source>
</evidence>
<protein>
    <submittedName>
        <fullName evidence="3">Uncharacterized protein</fullName>
    </submittedName>
</protein>
<name>A0A8S1AML4_ARCPL</name>
<proteinExistence type="predicted"/>
<keyword evidence="1" id="KW-0812">Transmembrane</keyword>
<dbReference type="EMBL" id="CADEBC010000135">
    <property type="protein sequence ID" value="CAB3223301.1"/>
    <property type="molecule type" value="Genomic_DNA"/>
</dbReference>